<keyword evidence="1" id="KW-0175">Coiled coil</keyword>
<organism evidence="3 4">
    <name type="scientific">Trypanosoma conorhini</name>
    <dbReference type="NCBI Taxonomy" id="83891"/>
    <lineage>
        <taxon>Eukaryota</taxon>
        <taxon>Discoba</taxon>
        <taxon>Euglenozoa</taxon>
        <taxon>Kinetoplastea</taxon>
        <taxon>Metakinetoplastina</taxon>
        <taxon>Trypanosomatida</taxon>
        <taxon>Trypanosomatidae</taxon>
        <taxon>Trypanosoma</taxon>
    </lineage>
</organism>
<proteinExistence type="predicted"/>
<name>A0A3R7LFN0_9TRYP</name>
<dbReference type="GeneID" id="40313877"/>
<dbReference type="AlphaFoldDB" id="A0A3R7LFN0"/>
<accession>A0A3R7LFN0</accession>
<comment type="caution">
    <text evidence="3">The sequence shown here is derived from an EMBL/GenBank/DDBJ whole genome shotgun (WGS) entry which is preliminary data.</text>
</comment>
<dbReference type="RefSeq" id="XP_029232670.1">
    <property type="nucleotide sequence ID" value="XM_029367210.1"/>
</dbReference>
<dbReference type="EMBL" id="MKKU01000005">
    <property type="protein sequence ID" value="RNF27464.1"/>
    <property type="molecule type" value="Genomic_DNA"/>
</dbReference>
<sequence length="382" mass="41869">MNGIVSLERIGSSSSPRSGSAEPRQASAASPTATARTNGGGAYASVTGRMTDLSATSSPQYSYGTARYLKELQRRREDVPALRVLPKTQQLAQLLLLEQAGRELLAHQERLCRQQLVHKREDERMKKEEQRLQQKNRERLDELKRRQALELAALKESVSAFQRQMDAEVKEKLRVVCMLQPRMGVAAAVLAELKSEGSPCLLLPELMEEERRVLKTLKAESRHSRGPADCGAVPHWMHTCVASSFNVAAILQNAPYLAAVEEAIKATNASLRKLVVVRHLHDKNVVGWAHVRAGSDPATLAAELARLPVPEGLPAELYCGVVWPKEDLGELTRNAKAVTDAELRQLLRQVVDVSSASLSCVGLTTHEFAKKDVDAIGTVASA</sequence>
<feature type="compositionally biased region" description="Low complexity" evidence="2">
    <location>
        <begin position="1"/>
        <end position="36"/>
    </location>
</feature>
<evidence type="ECO:0000256" key="2">
    <source>
        <dbReference type="SAM" id="MobiDB-lite"/>
    </source>
</evidence>
<feature type="coiled-coil region" evidence="1">
    <location>
        <begin position="118"/>
        <end position="171"/>
    </location>
</feature>
<gene>
    <name evidence="3" type="ORF">Tco025E_00266</name>
</gene>
<dbReference type="OrthoDB" id="249949at2759"/>
<reference evidence="3 4" key="1">
    <citation type="journal article" date="2018" name="BMC Genomics">
        <title>Genomic comparison of Trypanosoma conorhini and Trypanosoma rangeli to Trypanosoma cruzi strains of high and low virulence.</title>
        <authorList>
            <person name="Bradwell K.R."/>
            <person name="Koparde V.N."/>
            <person name="Matveyev A.V."/>
            <person name="Serrano M.G."/>
            <person name="Alves J.M."/>
            <person name="Parikh H."/>
            <person name="Huang B."/>
            <person name="Lee V."/>
            <person name="Espinosa-Alvarez O."/>
            <person name="Ortiz P.A."/>
            <person name="Costa-Martins A.G."/>
            <person name="Teixeira M.M."/>
            <person name="Buck G.A."/>
        </authorList>
    </citation>
    <scope>NUCLEOTIDE SEQUENCE [LARGE SCALE GENOMIC DNA]</scope>
    <source>
        <strain evidence="3 4">025E</strain>
    </source>
</reference>
<protein>
    <submittedName>
        <fullName evidence="3">Uncharacterized protein</fullName>
    </submittedName>
</protein>
<feature type="region of interest" description="Disordered" evidence="2">
    <location>
        <begin position="1"/>
        <end position="43"/>
    </location>
</feature>
<keyword evidence="4" id="KW-1185">Reference proteome</keyword>
<evidence type="ECO:0000256" key="1">
    <source>
        <dbReference type="SAM" id="Coils"/>
    </source>
</evidence>
<evidence type="ECO:0000313" key="3">
    <source>
        <dbReference type="EMBL" id="RNF27464.1"/>
    </source>
</evidence>
<dbReference type="Proteomes" id="UP000284403">
    <property type="component" value="Unassembled WGS sequence"/>
</dbReference>
<evidence type="ECO:0000313" key="4">
    <source>
        <dbReference type="Proteomes" id="UP000284403"/>
    </source>
</evidence>